<keyword evidence="2" id="KW-1185">Reference proteome</keyword>
<dbReference type="EMBL" id="PGOL01000208">
    <property type="protein sequence ID" value="PKI74438.1"/>
    <property type="molecule type" value="Genomic_DNA"/>
</dbReference>
<protein>
    <submittedName>
        <fullName evidence="1">Uncharacterized protein</fullName>
    </submittedName>
</protein>
<reference evidence="1 2" key="1">
    <citation type="submission" date="2017-11" db="EMBL/GenBank/DDBJ databases">
        <title>De-novo sequencing of pomegranate (Punica granatum L.) genome.</title>
        <authorList>
            <person name="Akparov Z."/>
            <person name="Amiraslanov A."/>
            <person name="Hajiyeva S."/>
            <person name="Abbasov M."/>
            <person name="Kaur K."/>
            <person name="Hamwieh A."/>
            <person name="Solovyev V."/>
            <person name="Salamov A."/>
            <person name="Braich B."/>
            <person name="Kosarev P."/>
            <person name="Mahmoud A."/>
            <person name="Hajiyev E."/>
            <person name="Babayeva S."/>
            <person name="Izzatullayeva V."/>
            <person name="Mammadov A."/>
            <person name="Mammadov A."/>
            <person name="Sharifova S."/>
            <person name="Ojaghi J."/>
            <person name="Eynullazada K."/>
            <person name="Bayramov B."/>
            <person name="Abdulazimova A."/>
            <person name="Shahmuradov I."/>
        </authorList>
    </citation>
    <scope>NUCLEOTIDE SEQUENCE [LARGE SCALE GENOMIC DNA]</scope>
    <source>
        <strain evidence="2">cv. AG2017</strain>
        <tissue evidence="1">Leaf</tissue>
    </source>
</reference>
<dbReference type="AlphaFoldDB" id="A0A2I0L142"/>
<name>A0A2I0L142_PUNGR</name>
<evidence type="ECO:0000313" key="2">
    <source>
        <dbReference type="Proteomes" id="UP000233551"/>
    </source>
</evidence>
<accession>A0A2I0L142</accession>
<comment type="caution">
    <text evidence="1">The sequence shown here is derived from an EMBL/GenBank/DDBJ whole genome shotgun (WGS) entry which is preliminary data.</text>
</comment>
<evidence type="ECO:0000313" key="1">
    <source>
        <dbReference type="EMBL" id="PKI74438.1"/>
    </source>
</evidence>
<sequence>MTISVSSQWLWDPTLLVLPEPIPEKCTGPFNRIFRRPGSTAHYRADTYAGQAPMAWHRIGQSDRTAVVPSGQFTAGAHGHVASSDWLRMCSGRYI</sequence>
<proteinExistence type="predicted"/>
<dbReference type="Proteomes" id="UP000233551">
    <property type="component" value="Unassembled WGS sequence"/>
</dbReference>
<organism evidence="1 2">
    <name type="scientific">Punica granatum</name>
    <name type="common">Pomegranate</name>
    <dbReference type="NCBI Taxonomy" id="22663"/>
    <lineage>
        <taxon>Eukaryota</taxon>
        <taxon>Viridiplantae</taxon>
        <taxon>Streptophyta</taxon>
        <taxon>Embryophyta</taxon>
        <taxon>Tracheophyta</taxon>
        <taxon>Spermatophyta</taxon>
        <taxon>Magnoliopsida</taxon>
        <taxon>eudicotyledons</taxon>
        <taxon>Gunneridae</taxon>
        <taxon>Pentapetalae</taxon>
        <taxon>rosids</taxon>
        <taxon>malvids</taxon>
        <taxon>Myrtales</taxon>
        <taxon>Lythraceae</taxon>
        <taxon>Punica</taxon>
    </lineage>
</organism>
<gene>
    <name evidence="1" type="ORF">CRG98_005202</name>
</gene>